<organism evidence="9 10">
    <name type="scientific">Penicillium arizonense</name>
    <dbReference type="NCBI Taxonomy" id="1835702"/>
    <lineage>
        <taxon>Eukaryota</taxon>
        <taxon>Fungi</taxon>
        <taxon>Dikarya</taxon>
        <taxon>Ascomycota</taxon>
        <taxon>Pezizomycotina</taxon>
        <taxon>Eurotiomycetes</taxon>
        <taxon>Eurotiomycetidae</taxon>
        <taxon>Eurotiales</taxon>
        <taxon>Aspergillaceae</taxon>
        <taxon>Penicillium</taxon>
    </lineage>
</organism>
<evidence type="ECO:0000313" key="10">
    <source>
        <dbReference type="Proteomes" id="UP000177622"/>
    </source>
</evidence>
<comment type="caution">
    <text evidence="9">The sequence shown here is derived from an EMBL/GenBank/DDBJ whole genome shotgun (WGS) entry which is preliminary data.</text>
</comment>
<dbReference type="PRINTS" id="PR00929">
    <property type="entry name" value="ATHOOK"/>
</dbReference>
<dbReference type="GO" id="GO:0000785">
    <property type="term" value="C:chromatin"/>
    <property type="evidence" value="ECO:0007669"/>
    <property type="project" value="InterPro"/>
</dbReference>
<dbReference type="GeneID" id="34571048"/>
<dbReference type="InterPro" id="IPR047197">
    <property type="entry name" value="THYN1-like_EVE"/>
</dbReference>
<dbReference type="SMART" id="SM00384">
    <property type="entry name" value="AT_hook"/>
    <property type="match status" value="5"/>
</dbReference>
<dbReference type="AlphaFoldDB" id="A0A1F5LXV5"/>
<comment type="subcellular location">
    <subcellularLocation>
        <location evidence="1">Nucleus</location>
    </subcellularLocation>
</comment>
<evidence type="ECO:0000256" key="7">
    <source>
        <dbReference type="SAM" id="MobiDB-lite"/>
    </source>
</evidence>
<keyword evidence="4" id="KW-0677">Repeat</keyword>
<accession>A0A1F5LXV5</accession>
<dbReference type="GO" id="GO:0006355">
    <property type="term" value="P:regulation of DNA-templated transcription"/>
    <property type="evidence" value="ECO:0007669"/>
    <property type="project" value="InterPro"/>
</dbReference>
<dbReference type="EMBL" id="LXJU01000001">
    <property type="protein sequence ID" value="OGE57809.1"/>
    <property type="molecule type" value="Genomic_DNA"/>
</dbReference>
<dbReference type="PANTHER" id="PTHR14087:SF7">
    <property type="entry name" value="THYMOCYTE NUCLEAR PROTEIN 1"/>
    <property type="match status" value="1"/>
</dbReference>
<dbReference type="InterPro" id="IPR052181">
    <property type="entry name" value="5hmC_binding"/>
</dbReference>
<dbReference type="PANTHER" id="PTHR14087">
    <property type="entry name" value="THYMOCYTE NUCLEAR PROTEIN 1"/>
    <property type="match status" value="1"/>
</dbReference>
<evidence type="ECO:0000313" key="9">
    <source>
        <dbReference type="EMBL" id="OGE57809.1"/>
    </source>
</evidence>
<evidence type="ECO:0000256" key="5">
    <source>
        <dbReference type="ARBA" id="ARBA00023125"/>
    </source>
</evidence>
<dbReference type="Proteomes" id="UP000177622">
    <property type="component" value="Unassembled WGS sequence"/>
</dbReference>
<name>A0A1F5LXV5_PENAI</name>
<dbReference type="InterPro" id="IPR015947">
    <property type="entry name" value="PUA-like_sf"/>
</dbReference>
<dbReference type="FunFam" id="3.10.590.10:FF:000003">
    <property type="entry name" value="Thymocyte nuclear protein 1"/>
    <property type="match status" value="1"/>
</dbReference>
<dbReference type="InterPro" id="IPR002740">
    <property type="entry name" value="EVE_domain"/>
</dbReference>
<dbReference type="Pfam" id="PF01878">
    <property type="entry name" value="EVE"/>
    <property type="match status" value="1"/>
</dbReference>
<evidence type="ECO:0000256" key="2">
    <source>
        <dbReference type="ARBA" id="ARBA00014654"/>
    </source>
</evidence>
<feature type="compositionally biased region" description="Basic and acidic residues" evidence="7">
    <location>
        <begin position="121"/>
        <end position="136"/>
    </location>
</feature>
<keyword evidence="5" id="KW-0238">DNA-binding</keyword>
<dbReference type="Pfam" id="PF02178">
    <property type="entry name" value="AT_hook"/>
    <property type="match status" value="5"/>
</dbReference>
<dbReference type="GO" id="GO:0005634">
    <property type="term" value="C:nucleus"/>
    <property type="evidence" value="ECO:0007669"/>
    <property type="project" value="UniProtKB-SubCell"/>
</dbReference>
<dbReference type="SUPFAM" id="SSF88697">
    <property type="entry name" value="PUA domain-like"/>
    <property type="match status" value="1"/>
</dbReference>
<dbReference type="RefSeq" id="XP_022493232.1">
    <property type="nucleotide sequence ID" value="XM_022626314.1"/>
</dbReference>
<evidence type="ECO:0000256" key="6">
    <source>
        <dbReference type="ARBA" id="ARBA00023242"/>
    </source>
</evidence>
<dbReference type="OrthoDB" id="41445at2759"/>
<feature type="region of interest" description="Disordered" evidence="7">
    <location>
        <begin position="1"/>
        <end position="177"/>
    </location>
</feature>
<sequence length="366" mass="40226">MPPKRKSVAATSANEGTATPAKRMRNSVAATPASAPAAPQVEITPQTGEKRGRGRPRKYPEGSTSKPPASDGPKRGRGRPRKIVAESEPDAGPEATTPSAPKRGRGRPRKETVSETVATPEIKKKDGRGRPRKEPASETPATPEIKKKDGRGRPRKNPAPNGEPEAPEASEAKAAPAIKNNVADIKRSFWLMKAEPESRMEKGVDVKFSIDDLAARTVPEAWDGVRNHVARKSMQEMKKGDYAFFYHSNCKTPGVVGVMEIVQESSVDESAFDTKHPYYDPKSKRDDPKWVVVHVEYRRKLGKQVTLADLKSHAQPGKPLENMQMLKQSRLSVSSVTPAQWQYILELAGEEPLEEFTKVETGEEKA</sequence>
<feature type="domain" description="EVE" evidence="8">
    <location>
        <begin position="189"/>
        <end position="347"/>
    </location>
</feature>
<evidence type="ECO:0000256" key="1">
    <source>
        <dbReference type="ARBA" id="ARBA00004123"/>
    </source>
</evidence>
<dbReference type="Gene3D" id="3.10.590.10">
    <property type="entry name" value="ph1033 like domains"/>
    <property type="match status" value="1"/>
</dbReference>
<keyword evidence="3" id="KW-0597">Phosphoprotein</keyword>
<dbReference type="InterPro" id="IPR017956">
    <property type="entry name" value="AT_hook_DNA-bd_motif"/>
</dbReference>
<evidence type="ECO:0000259" key="8">
    <source>
        <dbReference type="Pfam" id="PF01878"/>
    </source>
</evidence>
<gene>
    <name evidence="9" type="ORF">PENARI_c001G02535</name>
</gene>
<dbReference type="GO" id="GO:0003677">
    <property type="term" value="F:DNA binding"/>
    <property type="evidence" value="ECO:0007669"/>
    <property type="project" value="UniProtKB-KW"/>
</dbReference>
<dbReference type="PRINTS" id="PR00930">
    <property type="entry name" value="HIGHMOBLTYIY"/>
</dbReference>
<reference evidence="9 10" key="1">
    <citation type="journal article" date="2016" name="Sci. Rep.">
        <title>Penicillium arizonense, a new, genome sequenced fungal species, reveals a high chemical diversity in secreted metabolites.</title>
        <authorList>
            <person name="Grijseels S."/>
            <person name="Nielsen J.C."/>
            <person name="Randelovic M."/>
            <person name="Nielsen J."/>
            <person name="Nielsen K.F."/>
            <person name="Workman M."/>
            <person name="Frisvad J.C."/>
        </authorList>
    </citation>
    <scope>NUCLEOTIDE SEQUENCE [LARGE SCALE GENOMIC DNA]</scope>
    <source>
        <strain evidence="9 10">CBS 141311</strain>
    </source>
</reference>
<keyword evidence="10" id="KW-1185">Reference proteome</keyword>
<evidence type="ECO:0000256" key="4">
    <source>
        <dbReference type="ARBA" id="ARBA00022737"/>
    </source>
</evidence>
<keyword evidence="6" id="KW-0539">Nucleus</keyword>
<proteinExistence type="predicted"/>
<dbReference type="STRING" id="1835702.A0A1F5LXV5"/>
<feature type="compositionally biased region" description="Low complexity" evidence="7">
    <location>
        <begin position="29"/>
        <end position="39"/>
    </location>
</feature>
<feature type="compositionally biased region" description="Low complexity" evidence="7">
    <location>
        <begin position="158"/>
        <end position="177"/>
    </location>
</feature>
<dbReference type="CDD" id="cd21133">
    <property type="entry name" value="EVE"/>
    <property type="match status" value="1"/>
</dbReference>
<protein>
    <recommendedName>
        <fullName evidence="2">Thymocyte nuclear protein 1</fullName>
    </recommendedName>
</protein>
<evidence type="ECO:0000256" key="3">
    <source>
        <dbReference type="ARBA" id="ARBA00022553"/>
    </source>
</evidence>
<dbReference type="InterPro" id="IPR000116">
    <property type="entry name" value="HMGA"/>
</dbReference>